<dbReference type="AlphaFoldDB" id="A0A6M3LMC9"/>
<gene>
    <name evidence="1" type="ORF">MM415B04942_0011</name>
</gene>
<organism evidence="1">
    <name type="scientific">viral metagenome</name>
    <dbReference type="NCBI Taxonomy" id="1070528"/>
    <lineage>
        <taxon>unclassified sequences</taxon>
        <taxon>metagenomes</taxon>
        <taxon>organismal metagenomes</taxon>
    </lineage>
</organism>
<sequence length="55" mass="6270">MNIEEIVLGKRVKTLSVRIPLDLWKKLRRLQEEGKIDSIQAAMIAGLDVIVKENP</sequence>
<name>A0A6M3LMC9_9ZZZZ</name>
<protein>
    <submittedName>
        <fullName evidence="1">Uncharacterized protein</fullName>
    </submittedName>
</protein>
<accession>A0A6M3LMC9</accession>
<proteinExistence type="predicted"/>
<dbReference type="EMBL" id="MT143368">
    <property type="protein sequence ID" value="QJA96080.1"/>
    <property type="molecule type" value="Genomic_DNA"/>
</dbReference>
<reference evidence="1" key="1">
    <citation type="submission" date="2020-03" db="EMBL/GenBank/DDBJ databases">
        <title>The deep terrestrial virosphere.</title>
        <authorList>
            <person name="Holmfeldt K."/>
            <person name="Nilsson E."/>
            <person name="Simone D."/>
            <person name="Lopez-Fernandez M."/>
            <person name="Wu X."/>
            <person name="de Brujin I."/>
            <person name="Lundin D."/>
            <person name="Andersson A."/>
            <person name="Bertilsson S."/>
            <person name="Dopson M."/>
        </authorList>
    </citation>
    <scope>NUCLEOTIDE SEQUENCE</scope>
    <source>
        <strain evidence="1">MM415B04942</strain>
    </source>
</reference>
<evidence type="ECO:0000313" key="1">
    <source>
        <dbReference type="EMBL" id="QJA96080.1"/>
    </source>
</evidence>